<dbReference type="Gene3D" id="3.20.20.70">
    <property type="entry name" value="Aldolase class I"/>
    <property type="match status" value="1"/>
</dbReference>
<dbReference type="Pfam" id="PF01081">
    <property type="entry name" value="Aldolase"/>
    <property type="match status" value="1"/>
</dbReference>
<keyword evidence="9" id="KW-1185">Reference proteome</keyword>
<dbReference type="PANTHER" id="PTHR30246">
    <property type="entry name" value="2-KETO-3-DEOXY-6-PHOSPHOGLUCONATE ALDOLASE"/>
    <property type="match status" value="1"/>
</dbReference>
<protein>
    <recommendedName>
        <fullName evidence="5">2-dehydro-3-deoxy-phosphogluconate aldolase</fullName>
        <ecNumber evidence="5">4.1.2.14</ecNumber>
    </recommendedName>
</protein>
<organism evidence="8 9">
    <name type="scientific">Acidiphilium iwatense</name>
    <dbReference type="NCBI Taxonomy" id="768198"/>
    <lineage>
        <taxon>Bacteria</taxon>
        <taxon>Pseudomonadati</taxon>
        <taxon>Pseudomonadota</taxon>
        <taxon>Alphaproteobacteria</taxon>
        <taxon>Acetobacterales</taxon>
        <taxon>Acidocellaceae</taxon>
        <taxon>Acidiphilium</taxon>
    </lineage>
</organism>
<comment type="caution">
    <text evidence="8">The sequence shown here is derived from an EMBL/GenBank/DDBJ whole genome shotgun (WGS) entry which is preliminary data.</text>
</comment>
<dbReference type="NCBIfam" id="TIGR01182">
    <property type="entry name" value="eda"/>
    <property type="match status" value="1"/>
</dbReference>
<dbReference type="PANTHER" id="PTHR30246:SF1">
    <property type="entry name" value="2-DEHYDRO-3-DEOXY-6-PHOSPHOGALACTONATE ALDOLASE-RELATED"/>
    <property type="match status" value="1"/>
</dbReference>
<evidence type="ECO:0000313" key="9">
    <source>
        <dbReference type="Proteomes" id="UP001521209"/>
    </source>
</evidence>
<comment type="subunit">
    <text evidence="4">Homotrimer.</text>
</comment>
<dbReference type="EMBL" id="JAKGBZ010000011">
    <property type="protein sequence ID" value="MCF3946550.1"/>
    <property type="molecule type" value="Genomic_DNA"/>
</dbReference>
<dbReference type="SUPFAM" id="SSF51569">
    <property type="entry name" value="Aldolase"/>
    <property type="match status" value="1"/>
</dbReference>
<dbReference type="RefSeq" id="WP_235703786.1">
    <property type="nucleotide sequence ID" value="NZ_JAKGBZ010000011.1"/>
</dbReference>
<dbReference type="InterPro" id="IPR000887">
    <property type="entry name" value="Aldlse_KDPG_KHG"/>
</dbReference>
<comment type="pathway">
    <text evidence="2">Carbohydrate acid metabolism; 2-dehydro-3-deoxy-D-gluconate degradation; D-glyceraldehyde 3-phosphate and pyruvate from 2-dehydro-3-deoxy-D-gluconate: step 2/2.</text>
</comment>
<dbReference type="Proteomes" id="UP001521209">
    <property type="component" value="Unassembled WGS sequence"/>
</dbReference>
<evidence type="ECO:0000256" key="7">
    <source>
        <dbReference type="ARBA" id="ARBA00023277"/>
    </source>
</evidence>
<evidence type="ECO:0000256" key="5">
    <source>
        <dbReference type="ARBA" id="ARBA00013063"/>
    </source>
</evidence>
<dbReference type="PROSITE" id="PS00159">
    <property type="entry name" value="ALDOLASE_KDPG_KHG_1"/>
    <property type="match status" value="1"/>
</dbReference>
<dbReference type="InterPro" id="IPR031337">
    <property type="entry name" value="KDPG/KHG_AS_1"/>
</dbReference>
<comment type="catalytic activity">
    <reaction evidence="1">
        <text>2-dehydro-3-deoxy-6-phospho-D-gluconate = D-glyceraldehyde 3-phosphate + pyruvate</text>
        <dbReference type="Rhea" id="RHEA:17089"/>
        <dbReference type="ChEBI" id="CHEBI:15361"/>
        <dbReference type="ChEBI" id="CHEBI:57569"/>
        <dbReference type="ChEBI" id="CHEBI:59776"/>
        <dbReference type="EC" id="4.1.2.14"/>
    </reaction>
</comment>
<proteinExistence type="inferred from homology"/>
<dbReference type="NCBIfam" id="NF004325">
    <property type="entry name" value="PRK05718.1"/>
    <property type="match status" value="1"/>
</dbReference>
<dbReference type="CDD" id="cd00452">
    <property type="entry name" value="KDPG_aldolase"/>
    <property type="match status" value="1"/>
</dbReference>
<evidence type="ECO:0000256" key="4">
    <source>
        <dbReference type="ARBA" id="ARBA00011233"/>
    </source>
</evidence>
<comment type="similarity">
    <text evidence="3">Belongs to the KHG/KDPG aldolase family.</text>
</comment>
<accession>A0ABS9DWJ3</accession>
<dbReference type="GO" id="GO:0008675">
    <property type="term" value="F:2-dehydro-3-deoxy-phosphogluconate aldolase activity"/>
    <property type="evidence" value="ECO:0007669"/>
    <property type="project" value="UniProtKB-EC"/>
</dbReference>
<dbReference type="GO" id="GO:0008700">
    <property type="term" value="F:(R,S)-4-hydroxy-2-oxoglutarate aldolase activity"/>
    <property type="evidence" value="ECO:0007669"/>
    <property type="project" value="UniProtKB-EC"/>
</dbReference>
<keyword evidence="6 8" id="KW-0456">Lyase</keyword>
<dbReference type="InterPro" id="IPR013785">
    <property type="entry name" value="Aldolase_TIM"/>
</dbReference>
<sequence length="216" mass="22031">MSTWVQANQGGLAELLAISPVIPVLTIEVVSHAVPLAHALLEGGIGVVEVTLRTEVALQAIAAMAASVPGMVVGAGTVLTAVQYRRVAEAGARFVVSPGSSPSVLDAAAASSVPFLPGAATPSEVLALLEHGYRWQKFFPAEPAGGIPMLRAIAAPIPEVRFCPTGGIGLANAADYLALANVICVGGSWLTPAESLRAGDWRRIAVLAAEAAALKR</sequence>
<name>A0ABS9DWJ3_9PROT</name>
<keyword evidence="7" id="KW-0119">Carbohydrate metabolism</keyword>
<evidence type="ECO:0000256" key="3">
    <source>
        <dbReference type="ARBA" id="ARBA00006906"/>
    </source>
</evidence>
<gene>
    <name evidence="8" type="primary">eda</name>
    <name evidence="8" type="ORF">L2A60_07630</name>
</gene>
<evidence type="ECO:0000256" key="2">
    <source>
        <dbReference type="ARBA" id="ARBA00004736"/>
    </source>
</evidence>
<reference evidence="8 9" key="1">
    <citation type="submission" date="2022-01" db="EMBL/GenBank/DDBJ databases">
        <authorList>
            <person name="Won M."/>
            <person name="Kim S.-J."/>
            <person name="Kwon S.-W."/>
        </authorList>
    </citation>
    <scope>NUCLEOTIDE SEQUENCE [LARGE SCALE GENOMIC DNA]</scope>
    <source>
        <strain evidence="8 9">KCTC 23505</strain>
    </source>
</reference>
<evidence type="ECO:0000256" key="6">
    <source>
        <dbReference type="ARBA" id="ARBA00023239"/>
    </source>
</evidence>
<evidence type="ECO:0000256" key="1">
    <source>
        <dbReference type="ARBA" id="ARBA00000654"/>
    </source>
</evidence>
<dbReference type="EC" id="4.1.2.14" evidence="5"/>
<evidence type="ECO:0000313" key="8">
    <source>
        <dbReference type="EMBL" id="MCF3946550.1"/>
    </source>
</evidence>